<dbReference type="InterPro" id="IPR039109">
    <property type="entry name" value="Ribosomal_eL30-like"/>
</dbReference>
<evidence type="ECO:0000259" key="3">
    <source>
        <dbReference type="Pfam" id="PF01248"/>
    </source>
</evidence>
<dbReference type="EMBL" id="SKFG01000002">
    <property type="protein sequence ID" value="TCZ80003.1"/>
    <property type="molecule type" value="Genomic_DNA"/>
</dbReference>
<dbReference type="AlphaFoldDB" id="A0A4R4EKK9"/>
<accession>A0A4R4EKK9</accession>
<dbReference type="NCBIfam" id="NF005825">
    <property type="entry name" value="PRK07714.1"/>
    <property type="match status" value="1"/>
</dbReference>
<evidence type="ECO:0000313" key="5">
    <source>
        <dbReference type="Proteomes" id="UP000295418"/>
    </source>
</evidence>
<dbReference type="GO" id="GO:0003723">
    <property type="term" value="F:RNA binding"/>
    <property type="evidence" value="ECO:0007669"/>
    <property type="project" value="InterPro"/>
</dbReference>
<dbReference type="Proteomes" id="UP000295418">
    <property type="component" value="Unassembled WGS sequence"/>
</dbReference>
<dbReference type="SUPFAM" id="SSF55315">
    <property type="entry name" value="L30e-like"/>
    <property type="match status" value="1"/>
</dbReference>
<dbReference type="GO" id="GO:1990904">
    <property type="term" value="C:ribonucleoprotein complex"/>
    <property type="evidence" value="ECO:0007669"/>
    <property type="project" value="UniProtKB-KW"/>
</dbReference>
<reference evidence="4 5" key="1">
    <citation type="submission" date="2019-03" db="EMBL/GenBank/DDBJ databases">
        <authorList>
            <person name="Kim M.K.M."/>
        </authorList>
    </citation>
    <scope>NUCLEOTIDE SEQUENCE [LARGE SCALE GENOMIC DNA]</scope>
    <source>
        <strain evidence="4 5">18JY21-1</strain>
    </source>
</reference>
<keyword evidence="5" id="KW-1185">Reference proteome</keyword>
<dbReference type="InterPro" id="IPR004038">
    <property type="entry name" value="Ribosomal_eL8/eL30/eS12/Gad45"/>
</dbReference>
<keyword evidence="1" id="KW-0689">Ribosomal protein</keyword>
<dbReference type="Pfam" id="PF01248">
    <property type="entry name" value="Ribosomal_L7Ae"/>
    <property type="match status" value="1"/>
</dbReference>
<evidence type="ECO:0000313" key="4">
    <source>
        <dbReference type="EMBL" id="TCZ80003.1"/>
    </source>
</evidence>
<name>A0A4R4EKK9_9BACL</name>
<proteinExistence type="predicted"/>
<dbReference type="PANTHER" id="PTHR11449">
    <property type="entry name" value="RIBOSOMAL PROTEIN L30"/>
    <property type="match status" value="1"/>
</dbReference>
<organism evidence="4 5">
    <name type="scientific">Paenibacillus albiflavus</name>
    <dbReference type="NCBI Taxonomy" id="2545760"/>
    <lineage>
        <taxon>Bacteria</taxon>
        <taxon>Bacillati</taxon>
        <taxon>Bacillota</taxon>
        <taxon>Bacilli</taxon>
        <taxon>Bacillales</taxon>
        <taxon>Paenibacillaceae</taxon>
        <taxon>Paenibacillus</taxon>
    </lineage>
</organism>
<comment type="caution">
    <text evidence="4">The sequence shown here is derived from an EMBL/GenBank/DDBJ whole genome shotgun (WGS) entry which is preliminary data.</text>
</comment>
<dbReference type="Gene3D" id="3.30.1330.30">
    <property type="match status" value="1"/>
</dbReference>
<feature type="domain" description="Ribosomal protein eL8/eL30/eS12/Gadd45" evidence="3">
    <location>
        <begin position="4"/>
        <end position="92"/>
    </location>
</feature>
<dbReference type="InterPro" id="IPR029064">
    <property type="entry name" value="Ribosomal_eL30-like_sf"/>
</dbReference>
<evidence type="ECO:0000256" key="2">
    <source>
        <dbReference type="ARBA" id="ARBA00023274"/>
    </source>
</evidence>
<dbReference type="OrthoDB" id="9794863at2"/>
<dbReference type="GO" id="GO:0005840">
    <property type="term" value="C:ribosome"/>
    <property type="evidence" value="ECO:0007669"/>
    <property type="project" value="UniProtKB-KW"/>
</dbReference>
<sequence length="99" mass="10833">MSDKFYSGLGLATRARKLVTGEETVLKAIRSGEAKLVILAEDASEGTHKKFHDKCTFYNVPIIVYGTRESLGASIGKEARVSIAIVDEGFVKMLRKSLL</sequence>
<keyword evidence="2" id="KW-0687">Ribonucleoprotein</keyword>
<evidence type="ECO:0000256" key="1">
    <source>
        <dbReference type="ARBA" id="ARBA00022980"/>
    </source>
</evidence>
<gene>
    <name evidence="4" type="ORF">E0485_03840</name>
</gene>
<protein>
    <submittedName>
        <fullName evidence="4">YlxQ family RNA-binding protein</fullName>
    </submittedName>
</protein>
<dbReference type="RefSeq" id="WP_132416650.1">
    <property type="nucleotide sequence ID" value="NZ_SKFG01000002.1"/>
</dbReference>